<keyword evidence="2" id="KW-1185">Reference proteome</keyword>
<sequence>MTNVTSSSRARKKGDTVVAHLSLYKRSYRNSELFLFTSEAEIEGQERLDDRYPIAMPLARRLLTNLISR</sequence>
<evidence type="ECO:0000313" key="2">
    <source>
        <dbReference type="Proteomes" id="UP000041254"/>
    </source>
</evidence>
<dbReference type="Proteomes" id="UP000041254">
    <property type="component" value="Unassembled WGS sequence"/>
</dbReference>
<reference evidence="1 2" key="1">
    <citation type="submission" date="2014-11" db="EMBL/GenBank/DDBJ databases">
        <authorList>
            <person name="Zhu J."/>
            <person name="Qi W."/>
            <person name="Song R."/>
        </authorList>
    </citation>
    <scope>NUCLEOTIDE SEQUENCE [LARGE SCALE GENOMIC DNA]</scope>
</reference>
<name>A0A0G4FHZ8_VITBC</name>
<organism evidence="1 2">
    <name type="scientific">Vitrella brassicaformis (strain CCMP3155)</name>
    <dbReference type="NCBI Taxonomy" id="1169540"/>
    <lineage>
        <taxon>Eukaryota</taxon>
        <taxon>Sar</taxon>
        <taxon>Alveolata</taxon>
        <taxon>Colpodellida</taxon>
        <taxon>Vitrellaceae</taxon>
        <taxon>Vitrella</taxon>
    </lineage>
</organism>
<gene>
    <name evidence="1" type="ORF">Vbra_9172</name>
</gene>
<protein>
    <submittedName>
        <fullName evidence="1">Uncharacterized protein</fullName>
    </submittedName>
</protein>
<dbReference type="AlphaFoldDB" id="A0A0G4FHZ8"/>
<evidence type="ECO:0000313" key="1">
    <source>
        <dbReference type="EMBL" id="CEM12956.1"/>
    </source>
</evidence>
<accession>A0A0G4FHZ8</accession>
<dbReference type="EMBL" id="CDMY01000440">
    <property type="protein sequence ID" value="CEM12956.1"/>
    <property type="molecule type" value="Genomic_DNA"/>
</dbReference>
<dbReference type="VEuPathDB" id="CryptoDB:Vbra_9172"/>
<proteinExistence type="predicted"/>
<dbReference type="InParanoid" id="A0A0G4FHZ8"/>